<organism evidence="1 2">
    <name type="scientific">Bacteroides xylanisolvens XB1A</name>
    <dbReference type="NCBI Taxonomy" id="657309"/>
    <lineage>
        <taxon>Bacteria</taxon>
        <taxon>Pseudomonadati</taxon>
        <taxon>Bacteroidota</taxon>
        <taxon>Bacteroidia</taxon>
        <taxon>Bacteroidales</taxon>
        <taxon>Bacteroidaceae</taxon>
        <taxon>Bacteroides</taxon>
    </lineage>
</organism>
<name>D6CWZ9_9BACE</name>
<evidence type="ECO:0000313" key="2">
    <source>
        <dbReference type="Proteomes" id="UP000008795"/>
    </source>
</evidence>
<dbReference type="Proteomes" id="UP000008795">
    <property type="component" value="Chromosome"/>
</dbReference>
<reference evidence="1 2" key="2">
    <citation type="submission" date="2010-03" db="EMBL/GenBank/DDBJ databases">
        <authorList>
            <person name="Pajon A."/>
        </authorList>
    </citation>
    <scope>NUCLEOTIDE SEQUENCE [LARGE SCALE GENOMIC DNA]</scope>
    <source>
        <strain evidence="1 2">XB1A</strain>
    </source>
</reference>
<dbReference type="KEGG" id="bxy:BXY_15800"/>
<sequence length="76" mass="9132">MLTGDLSERHVRRAAIFAEREERILVDMRRRMPSLLSQTTDVEFRTPAKSIFVPHYIINYLVYYAIWQVAKERKTF</sequence>
<evidence type="ECO:0000313" key="1">
    <source>
        <dbReference type="EMBL" id="CBK66701.1"/>
    </source>
</evidence>
<dbReference type="AlphaFoldDB" id="D6CWZ9"/>
<accession>D6CWZ9</accession>
<dbReference type="PATRIC" id="fig|657309.4.peg.369"/>
<proteinExistence type="predicted"/>
<dbReference type="EMBL" id="FP929033">
    <property type="protein sequence ID" value="CBK66701.1"/>
    <property type="molecule type" value="Genomic_DNA"/>
</dbReference>
<protein>
    <submittedName>
        <fullName evidence="1">Uncharacterized protein</fullName>
    </submittedName>
</protein>
<dbReference type="HOGENOM" id="CLU_2647164_0_0_10"/>
<gene>
    <name evidence="1" type="ORF">BXY_15800</name>
</gene>
<reference evidence="1 2" key="1">
    <citation type="submission" date="2010-03" db="EMBL/GenBank/DDBJ databases">
        <title>The genome sequence of Bacteriodes xylanisolvens XB1A.</title>
        <authorList>
            <consortium name="metaHIT consortium -- http://www.metahit.eu/"/>
            <person name="Pajon A."/>
            <person name="Turner K."/>
            <person name="Parkhill J."/>
            <person name="Bernalier A."/>
        </authorList>
    </citation>
    <scope>NUCLEOTIDE SEQUENCE [LARGE SCALE GENOMIC DNA]</scope>
    <source>
        <strain evidence="1 2">XB1A</strain>
    </source>
</reference>